<sequence length="91" mass="9534">MGAYPAESQSELAVTDERAGRQASDSDGAPLQPKDERAGGAAGTRFRRGAPPPFSRLHENGAPRLLLSEPVVPSIRTGGEPVVPSVRARSD</sequence>
<evidence type="ECO:0000313" key="3">
    <source>
        <dbReference type="Proteomes" id="UP000590811"/>
    </source>
</evidence>
<dbReference type="Proteomes" id="UP000590811">
    <property type="component" value="Unassembled WGS sequence"/>
</dbReference>
<feature type="region of interest" description="Disordered" evidence="1">
    <location>
        <begin position="1"/>
        <end position="91"/>
    </location>
</feature>
<proteinExistence type="predicted"/>
<accession>A0A839PM98</accession>
<evidence type="ECO:0000256" key="1">
    <source>
        <dbReference type="SAM" id="MobiDB-lite"/>
    </source>
</evidence>
<dbReference type="EMBL" id="JACHVT010000001">
    <property type="protein sequence ID" value="MBB2985428.1"/>
    <property type="molecule type" value="Genomic_DNA"/>
</dbReference>
<comment type="caution">
    <text evidence="2">The sequence shown here is derived from an EMBL/GenBank/DDBJ whole genome shotgun (WGS) entry which is preliminary data.</text>
</comment>
<name>A0A839PM98_9MICO</name>
<dbReference type="AlphaFoldDB" id="A0A839PM98"/>
<reference evidence="2 3" key="1">
    <citation type="submission" date="2020-08" db="EMBL/GenBank/DDBJ databases">
        <title>Genomic Encyclopedia of Type Strains, Phase IV (KMG-V): Genome sequencing to study the core and pangenomes of soil and plant-associated prokaryotes.</title>
        <authorList>
            <person name="Whitman W."/>
        </authorList>
    </citation>
    <scope>NUCLEOTIDE SEQUENCE [LARGE SCALE GENOMIC DNA]</scope>
    <source>
        <strain evidence="2 3">B3ACCR2</strain>
    </source>
</reference>
<evidence type="ECO:0000313" key="2">
    <source>
        <dbReference type="EMBL" id="MBB2985428.1"/>
    </source>
</evidence>
<gene>
    <name evidence="2" type="ORF">FHW14_000568</name>
</gene>
<organism evidence="2 3">
    <name type="scientific">Terracoccus luteus</name>
    <dbReference type="NCBI Taxonomy" id="53356"/>
    <lineage>
        <taxon>Bacteria</taxon>
        <taxon>Bacillati</taxon>
        <taxon>Actinomycetota</taxon>
        <taxon>Actinomycetes</taxon>
        <taxon>Micrococcales</taxon>
        <taxon>Intrasporangiaceae</taxon>
        <taxon>Terracoccus</taxon>
    </lineage>
</organism>
<protein>
    <submittedName>
        <fullName evidence="2">Uncharacterized protein</fullName>
    </submittedName>
</protein>